<sequence>MATSPIPSLKRKQIYELAESGKRIDGRGLVDMRKIEISTNILDKAEGSASVKLGDTYVIAGVKFEVSEPFPDIPNEGVLSVSAEFLPLASPSFEAGPPDENAIELARVVDRALRGGKAINTQKLCLIPGKKVWTVWVDIFVFDHFGNLIDASALASLCALITAKVPKTEIIGNEVKILDEYEPLPINSLPITITLAKIGDKLLVDPSLEEEEVMDCRISIAFVEGKDNQEHICAVQKGGKGAFTYEEILRAIDIAKVKSQEVRKIIPCGGK</sequence>
<comment type="subunit">
    <text evidence="4">Component of the archaeal exosome complex. Forms a hexameric ring-like arrangement composed of 3 Rrp41-Rrp42 heterodimers. The hexameric ring associates with a trimer of Rrp4 and/or Csl4 subunits.</text>
</comment>
<dbReference type="PANTHER" id="PTHR11097:SF8">
    <property type="entry name" value="EXOSOME COMPLEX COMPONENT RRP42"/>
    <property type="match status" value="1"/>
</dbReference>
<evidence type="ECO:0000256" key="4">
    <source>
        <dbReference type="HAMAP-Rule" id="MF_00622"/>
    </source>
</evidence>
<dbReference type="EMBL" id="QNVI01000015">
    <property type="protein sequence ID" value="TDA40106.1"/>
    <property type="molecule type" value="Genomic_DNA"/>
</dbReference>
<reference evidence="8 10" key="1">
    <citation type="journal article" date="2019" name="Nat. Microbiol.">
        <title>Expanding anaerobic alkane metabolism in the domain of Archaea.</title>
        <authorList>
            <person name="Wang Y."/>
            <person name="Wegener G."/>
            <person name="Hou J."/>
            <person name="Wang F."/>
            <person name="Xiao X."/>
        </authorList>
    </citation>
    <scope>NUCLEOTIDE SEQUENCE [LARGE SCALE GENOMIC DNA]</scope>
    <source>
        <strain evidence="8">WYZ-LMO11</strain>
    </source>
</reference>
<dbReference type="InterPro" id="IPR001247">
    <property type="entry name" value="ExoRNase_PH_dom1"/>
</dbReference>
<dbReference type="InterPro" id="IPR015847">
    <property type="entry name" value="ExoRNase_PH_dom2"/>
</dbReference>
<dbReference type="CDD" id="cd11365">
    <property type="entry name" value="RNase_PH_archRRP42"/>
    <property type="match status" value="1"/>
</dbReference>
<dbReference type="HAMAP" id="MF_00622">
    <property type="entry name" value="Exosome_Rrp42"/>
    <property type="match status" value="1"/>
</dbReference>
<comment type="function">
    <text evidence="4">Non-catalytic component of the exosome, which is a complex involved in RNA degradation. Contributes to the structuring of the Rrp41 active site.</text>
</comment>
<evidence type="ECO:0000259" key="5">
    <source>
        <dbReference type="Pfam" id="PF01138"/>
    </source>
</evidence>
<reference evidence="7 9" key="2">
    <citation type="journal article" date="2019" name="Nat. Microbiol.">
        <title>Wide diversity of methane and short-chain alkane metabolisms in uncultured archaea.</title>
        <authorList>
            <person name="Borrel G."/>
            <person name="Adam P.S."/>
            <person name="McKay L.J."/>
            <person name="Chen L.X."/>
            <person name="Sierra-Garcia I.N."/>
            <person name="Sieber C.M."/>
            <person name="Letourneur Q."/>
            <person name="Ghozlane A."/>
            <person name="Andersen G.L."/>
            <person name="Li W.J."/>
            <person name="Hallam S.J."/>
            <person name="Muyzer G."/>
            <person name="de Oliveira V.M."/>
            <person name="Inskeep W.P."/>
            <person name="Banfield J.F."/>
            <person name="Gribaldo S."/>
        </authorList>
    </citation>
    <scope>NUCLEOTIDE SEQUENCE [LARGE SCALE GENOMIC DNA]</scope>
    <source>
        <strain evidence="7">Verst-YHS</strain>
    </source>
</reference>
<dbReference type="GO" id="GO:0035925">
    <property type="term" value="F:mRNA 3'-UTR AU-rich region binding"/>
    <property type="evidence" value="ECO:0007669"/>
    <property type="project" value="TreeGrafter"/>
</dbReference>
<dbReference type="PANTHER" id="PTHR11097">
    <property type="entry name" value="EXOSOME COMPLEX EXONUCLEASE RIBOSOMAL RNA PROCESSING PROTEIN"/>
    <property type="match status" value="1"/>
</dbReference>
<name>A0A523BGP4_9CREN</name>
<gene>
    <name evidence="4" type="primary">rrp42</name>
    <name evidence="8" type="ORF">DSO09_01230</name>
    <name evidence="7" type="ORF">EF809_01930</name>
</gene>
<evidence type="ECO:0000313" key="9">
    <source>
        <dbReference type="Proteomes" id="UP000316080"/>
    </source>
</evidence>
<dbReference type="Pfam" id="PF03725">
    <property type="entry name" value="RNase_PH_C"/>
    <property type="match status" value="1"/>
</dbReference>
<dbReference type="InterPro" id="IPR020869">
    <property type="entry name" value="Rrp42_archaea"/>
</dbReference>
<evidence type="ECO:0000256" key="2">
    <source>
        <dbReference type="ARBA" id="ARBA00022490"/>
    </source>
</evidence>
<evidence type="ECO:0000256" key="3">
    <source>
        <dbReference type="ARBA" id="ARBA00022835"/>
    </source>
</evidence>
<protein>
    <recommendedName>
        <fullName evidence="4">Exosome complex component Rrp42</fullName>
    </recommendedName>
</protein>
<evidence type="ECO:0000313" key="7">
    <source>
        <dbReference type="EMBL" id="RZN56858.1"/>
    </source>
</evidence>
<dbReference type="InterPro" id="IPR027408">
    <property type="entry name" value="PNPase/RNase_PH_dom_sf"/>
</dbReference>
<dbReference type="GO" id="GO:0000177">
    <property type="term" value="C:cytoplasmic exosome (RNase complex)"/>
    <property type="evidence" value="ECO:0007669"/>
    <property type="project" value="TreeGrafter"/>
</dbReference>
<dbReference type="InterPro" id="IPR020568">
    <property type="entry name" value="Ribosomal_Su5_D2-typ_SF"/>
</dbReference>
<dbReference type="Proteomes" id="UP000316080">
    <property type="component" value="Unassembled WGS sequence"/>
</dbReference>
<feature type="domain" description="Exoribonuclease phosphorolytic" evidence="5">
    <location>
        <begin position="31"/>
        <end position="166"/>
    </location>
</feature>
<dbReference type="Gene3D" id="3.30.230.70">
    <property type="entry name" value="GHMP Kinase, N-terminal domain"/>
    <property type="match status" value="1"/>
</dbReference>
<dbReference type="NCBIfam" id="NF003282">
    <property type="entry name" value="PRK04282.1-1"/>
    <property type="match status" value="1"/>
</dbReference>
<dbReference type="SUPFAM" id="SSF55666">
    <property type="entry name" value="Ribonuclease PH domain 2-like"/>
    <property type="match status" value="1"/>
</dbReference>
<dbReference type="SUPFAM" id="SSF54211">
    <property type="entry name" value="Ribosomal protein S5 domain 2-like"/>
    <property type="match status" value="1"/>
</dbReference>
<dbReference type="Pfam" id="PF01138">
    <property type="entry name" value="RNase_PH"/>
    <property type="match status" value="1"/>
</dbReference>
<evidence type="ECO:0000259" key="6">
    <source>
        <dbReference type="Pfam" id="PF03725"/>
    </source>
</evidence>
<proteinExistence type="inferred from homology"/>
<dbReference type="AlphaFoldDB" id="A0A523BGP4"/>
<keyword evidence="2 4" id="KW-0963">Cytoplasm</keyword>
<evidence type="ECO:0000256" key="1">
    <source>
        <dbReference type="ARBA" id="ARBA00004496"/>
    </source>
</evidence>
<organism evidence="8 10">
    <name type="scientific">Thermoproteota archaeon</name>
    <dbReference type="NCBI Taxonomy" id="2056631"/>
    <lineage>
        <taxon>Archaea</taxon>
        <taxon>Thermoproteota</taxon>
    </lineage>
</organism>
<accession>A0A523BGP4</accession>
<dbReference type="InterPro" id="IPR036345">
    <property type="entry name" value="ExoRNase_PH_dom2_sf"/>
</dbReference>
<keyword evidence="3 4" id="KW-0271">Exosome</keyword>
<dbReference type="GO" id="GO:0016075">
    <property type="term" value="P:rRNA catabolic process"/>
    <property type="evidence" value="ECO:0007669"/>
    <property type="project" value="TreeGrafter"/>
</dbReference>
<evidence type="ECO:0000313" key="8">
    <source>
        <dbReference type="EMBL" id="TDA40106.1"/>
    </source>
</evidence>
<dbReference type="EMBL" id="RXIH01000016">
    <property type="protein sequence ID" value="RZN56858.1"/>
    <property type="molecule type" value="Genomic_DNA"/>
</dbReference>
<comment type="caution">
    <text evidence="8">The sequence shown here is derived from an EMBL/GenBank/DDBJ whole genome shotgun (WGS) entry which is preliminary data.</text>
</comment>
<feature type="domain" description="Exoribonuclease phosphorolytic" evidence="6">
    <location>
        <begin position="189"/>
        <end position="256"/>
    </location>
</feature>
<dbReference type="FunFam" id="3.30.230.70:FF:000017">
    <property type="entry name" value="Exosome complex component Rrp42"/>
    <property type="match status" value="1"/>
</dbReference>
<dbReference type="InterPro" id="IPR050590">
    <property type="entry name" value="Exosome_comp_Rrp42_subfam"/>
</dbReference>
<comment type="subcellular location">
    <subcellularLocation>
        <location evidence="1 4">Cytoplasm</location>
    </subcellularLocation>
</comment>
<comment type="similarity">
    <text evidence="4">Belongs to the RNase PH family. Rrp42 subfamily.</text>
</comment>
<evidence type="ECO:0000313" key="10">
    <source>
        <dbReference type="Proteomes" id="UP000317265"/>
    </source>
</evidence>
<dbReference type="Proteomes" id="UP000317265">
    <property type="component" value="Unassembled WGS sequence"/>
</dbReference>